<reference evidence="2" key="1">
    <citation type="submission" date="2021-03" db="EMBL/GenBank/DDBJ databases">
        <authorList>
            <person name="Bekaert M."/>
        </authorList>
    </citation>
    <scope>NUCLEOTIDE SEQUENCE</scope>
</reference>
<proteinExistence type="predicted"/>
<accession>A0A8S3RZ07</accession>
<evidence type="ECO:0000256" key="1">
    <source>
        <dbReference type="SAM" id="Phobius"/>
    </source>
</evidence>
<keyword evidence="3" id="KW-1185">Reference proteome</keyword>
<dbReference type="SUPFAM" id="SSF54447">
    <property type="entry name" value="ssDNA-binding transcriptional regulator domain"/>
    <property type="match status" value="1"/>
</dbReference>
<dbReference type="GO" id="GO:0003677">
    <property type="term" value="F:DNA binding"/>
    <property type="evidence" value="ECO:0007669"/>
    <property type="project" value="InterPro"/>
</dbReference>
<dbReference type="Gene3D" id="2.30.31.10">
    <property type="entry name" value="Transcriptional Coactivator Pc4, Chain A"/>
    <property type="match status" value="1"/>
</dbReference>
<evidence type="ECO:0000313" key="3">
    <source>
        <dbReference type="Proteomes" id="UP000683360"/>
    </source>
</evidence>
<dbReference type="AlphaFoldDB" id="A0A8S3RZ07"/>
<sequence>MENTSSKDEIDSSTIPMTFRHSSIRSSMISLYRNFDIHLDILKLTGVVVLLSIMSVTLALTGNIYSREKSQNTTMIDCIRSPTIYTRQQLYMSLCSYIKQYPLPGDYYVTICTYQSNITVDVRFFLNGKPTIKGFFLNTNQYRYFKRLIPHIDKAIKTARKRQQ</sequence>
<organism evidence="2 3">
    <name type="scientific">Mytilus edulis</name>
    <name type="common">Blue mussel</name>
    <dbReference type="NCBI Taxonomy" id="6550"/>
    <lineage>
        <taxon>Eukaryota</taxon>
        <taxon>Metazoa</taxon>
        <taxon>Spiralia</taxon>
        <taxon>Lophotrochozoa</taxon>
        <taxon>Mollusca</taxon>
        <taxon>Bivalvia</taxon>
        <taxon>Autobranchia</taxon>
        <taxon>Pteriomorphia</taxon>
        <taxon>Mytilida</taxon>
        <taxon>Mytiloidea</taxon>
        <taxon>Mytilidae</taxon>
        <taxon>Mytilinae</taxon>
        <taxon>Mytilus</taxon>
    </lineage>
</organism>
<gene>
    <name evidence="2" type="ORF">MEDL_26038</name>
</gene>
<name>A0A8S3RZ07_MYTED</name>
<feature type="transmembrane region" description="Helical" evidence="1">
    <location>
        <begin position="41"/>
        <end position="65"/>
    </location>
</feature>
<keyword evidence="1" id="KW-0812">Transmembrane</keyword>
<protein>
    <submittedName>
        <fullName evidence="2">Uncharacterized protein</fullName>
    </submittedName>
</protein>
<dbReference type="EMBL" id="CAJPWZ010001286">
    <property type="protein sequence ID" value="CAG2212073.1"/>
    <property type="molecule type" value="Genomic_DNA"/>
</dbReference>
<dbReference type="GO" id="GO:0006355">
    <property type="term" value="P:regulation of DNA-templated transcription"/>
    <property type="evidence" value="ECO:0007669"/>
    <property type="project" value="InterPro"/>
</dbReference>
<keyword evidence="1" id="KW-0472">Membrane</keyword>
<evidence type="ECO:0000313" key="2">
    <source>
        <dbReference type="EMBL" id="CAG2212073.1"/>
    </source>
</evidence>
<comment type="caution">
    <text evidence="2">The sequence shown here is derived from an EMBL/GenBank/DDBJ whole genome shotgun (WGS) entry which is preliminary data.</text>
</comment>
<dbReference type="InterPro" id="IPR009044">
    <property type="entry name" value="ssDNA-bd_transcriptional_reg"/>
</dbReference>
<dbReference type="Proteomes" id="UP000683360">
    <property type="component" value="Unassembled WGS sequence"/>
</dbReference>
<keyword evidence="1" id="KW-1133">Transmembrane helix</keyword>